<gene>
    <name evidence="1" type="ORF">WG66_19286</name>
</gene>
<comment type="caution">
    <text evidence="1">The sequence shown here is derived from an EMBL/GenBank/DDBJ whole genome shotgun (WGS) entry which is preliminary data.</text>
</comment>
<evidence type="ECO:0000313" key="1">
    <source>
        <dbReference type="EMBL" id="KTB28146.1"/>
    </source>
</evidence>
<dbReference type="AlphaFoldDB" id="A0A0W0EW61"/>
<accession>A0A0W0EW61</accession>
<dbReference type="EMBL" id="LATX01002502">
    <property type="protein sequence ID" value="KTB28146.1"/>
    <property type="molecule type" value="Genomic_DNA"/>
</dbReference>
<sequence>MSFTNSSHTAIAGENTFNHVQGNQVNVNFNTIQAMVKRTKYDQFREVIHGDMIILKEIHSKEIADWEWEYKYGKMTGKHEARRTTCIVEVYPDRQSKFTAVMYEGEDAQCVWEKEFEKFTRNRNPLVTQLFGINRSEIPMLIFHDELIPLAHFFNIESIWMDVYIDHLRRNMRCSQDNLWANTASGVLFSGPDGPSAPFILSDAMEFIIVPTTVDMLKDDTCLRFFPNFGSRMDHCVLECANSSRRLSYHNNLVPVTIEDHQSKDSDYPSWSSATRRDLRRLWRNPLDHFPTNITGRLRFDTVYSPPMGAVARWSRGARSLWKWRNYNGMGLAEETVLDDGLTRFQLDLTRGKGIYLDAVYAYGRGKKTFFLFGHAHWRYDLPNAPQLSTASAMMNIPSKKPHPHPSTSSFIMSIFELVSWMNGHFYFWSFDKTGQSQMSEEECERWRLPMLTVSPCSSGISVRLRLWPAHIYPALRDWQKARGFDPTTSDWARYMGSPEFEILSDLGRFKEVRELRINNFVSRIDRL</sequence>
<dbReference type="Proteomes" id="UP000054988">
    <property type="component" value="Unassembled WGS sequence"/>
</dbReference>
<proteinExistence type="predicted"/>
<organism evidence="1 2">
    <name type="scientific">Moniliophthora roreri</name>
    <name type="common">Frosty pod rot fungus</name>
    <name type="synonym">Monilia roreri</name>
    <dbReference type="NCBI Taxonomy" id="221103"/>
    <lineage>
        <taxon>Eukaryota</taxon>
        <taxon>Fungi</taxon>
        <taxon>Dikarya</taxon>
        <taxon>Basidiomycota</taxon>
        <taxon>Agaricomycotina</taxon>
        <taxon>Agaricomycetes</taxon>
        <taxon>Agaricomycetidae</taxon>
        <taxon>Agaricales</taxon>
        <taxon>Marasmiineae</taxon>
        <taxon>Marasmiaceae</taxon>
        <taxon>Moniliophthora</taxon>
    </lineage>
</organism>
<reference evidence="1 2" key="1">
    <citation type="submission" date="2015-12" db="EMBL/GenBank/DDBJ databases">
        <title>Draft genome sequence of Moniliophthora roreri, the causal agent of frosty pod rot of cacao.</title>
        <authorList>
            <person name="Aime M.C."/>
            <person name="Diaz-Valderrama J.R."/>
            <person name="Kijpornyongpan T."/>
            <person name="Phillips-Mora W."/>
        </authorList>
    </citation>
    <scope>NUCLEOTIDE SEQUENCE [LARGE SCALE GENOMIC DNA]</scope>
    <source>
        <strain evidence="1 2">MCA 2952</strain>
    </source>
</reference>
<name>A0A0W0EW61_MONRR</name>
<evidence type="ECO:0000313" key="2">
    <source>
        <dbReference type="Proteomes" id="UP000054988"/>
    </source>
</evidence>
<protein>
    <submittedName>
        <fullName evidence="1">Uncharacterized protein</fullName>
    </submittedName>
</protein>